<dbReference type="Proteomes" id="UP001596523">
    <property type="component" value="Unassembled WGS sequence"/>
</dbReference>
<name>A0ABW2JS69_9ACTN</name>
<accession>A0ABW2JS69</accession>
<comment type="caution">
    <text evidence="1">The sequence shown here is derived from an EMBL/GenBank/DDBJ whole genome shotgun (WGS) entry which is preliminary data.</text>
</comment>
<evidence type="ECO:0000313" key="2">
    <source>
        <dbReference type="Proteomes" id="UP001596523"/>
    </source>
</evidence>
<organism evidence="1 2">
    <name type="scientific">Streptomyces monticola</name>
    <dbReference type="NCBI Taxonomy" id="2666263"/>
    <lineage>
        <taxon>Bacteria</taxon>
        <taxon>Bacillati</taxon>
        <taxon>Actinomycetota</taxon>
        <taxon>Actinomycetes</taxon>
        <taxon>Kitasatosporales</taxon>
        <taxon>Streptomycetaceae</taxon>
        <taxon>Streptomyces</taxon>
    </lineage>
</organism>
<reference evidence="2" key="1">
    <citation type="journal article" date="2019" name="Int. J. Syst. Evol. Microbiol.">
        <title>The Global Catalogue of Microorganisms (GCM) 10K type strain sequencing project: providing services to taxonomists for standard genome sequencing and annotation.</title>
        <authorList>
            <consortium name="The Broad Institute Genomics Platform"/>
            <consortium name="The Broad Institute Genome Sequencing Center for Infectious Disease"/>
            <person name="Wu L."/>
            <person name="Ma J."/>
        </authorList>
    </citation>
    <scope>NUCLEOTIDE SEQUENCE [LARGE SCALE GENOMIC DNA]</scope>
    <source>
        <strain evidence="2">SYNS20</strain>
    </source>
</reference>
<keyword evidence="2" id="KW-1185">Reference proteome</keyword>
<evidence type="ECO:0000313" key="1">
    <source>
        <dbReference type="EMBL" id="MFC7309015.1"/>
    </source>
</evidence>
<gene>
    <name evidence="1" type="ORF">ACFQVC_33020</name>
</gene>
<protein>
    <submittedName>
        <fullName evidence="1">Uncharacterized protein</fullName>
    </submittedName>
</protein>
<sequence>MTDQQPSSPDPSGEAHDRPLTLAVLRHLVRTAWKNEPGDTLVVLSCDAEGNRFSPFASYSHARYAPTHGDCAGDVFPLPQEWEEDEDLRELYADGVPDTAVPALVLFPLD</sequence>
<proteinExistence type="predicted"/>
<dbReference type="RefSeq" id="WP_381837534.1">
    <property type="nucleotide sequence ID" value="NZ_JBHTCF010000018.1"/>
</dbReference>
<dbReference type="EMBL" id="JBHTCF010000018">
    <property type="protein sequence ID" value="MFC7309015.1"/>
    <property type="molecule type" value="Genomic_DNA"/>
</dbReference>